<dbReference type="Gene3D" id="3.20.20.80">
    <property type="entry name" value="Glycosidases"/>
    <property type="match status" value="2"/>
</dbReference>
<dbReference type="InterPro" id="IPR017871">
    <property type="entry name" value="ABC_transporter-like_CS"/>
</dbReference>
<evidence type="ECO:0000256" key="9">
    <source>
        <dbReference type="ARBA" id="ARBA00023136"/>
    </source>
</evidence>
<dbReference type="PROSITE" id="PS50893">
    <property type="entry name" value="ABC_TRANSPORTER_2"/>
    <property type="match status" value="2"/>
</dbReference>
<dbReference type="InterPro" id="IPR036640">
    <property type="entry name" value="ABC1_TM_sf"/>
</dbReference>
<dbReference type="InterPro" id="IPR025887">
    <property type="entry name" value="Glyco_hydro_31_N_dom"/>
</dbReference>
<dbReference type="CDD" id="cd14752">
    <property type="entry name" value="GH31_N"/>
    <property type="match status" value="1"/>
</dbReference>
<dbReference type="CDD" id="cd18579">
    <property type="entry name" value="ABC_6TM_ABCC_D1"/>
    <property type="match status" value="1"/>
</dbReference>
<dbReference type="Proteomes" id="UP001527925">
    <property type="component" value="Unassembled WGS sequence"/>
</dbReference>
<feature type="transmembrane region" description="Helical" evidence="11">
    <location>
        <begin position="1219"/>
        <end position="1240"/>
    </location>
</feature>
<feature type="compositionally biased region" description="Basic residues" evidence="10">
    <location>
        <begin position="1423"/>
        <end position="1432"/>
    </location>
</feature>
<dbReference type="InterPro" id="IPR011013">
    <property type="entry name" value="Gal_mutarotase_sf_dom"/>
</dbReference>
<feature type="transmembrane region" description="Helical" evidence="11">
    <location>
        <begin position="1980"/>
        <end position="1999"/>
    </location>
</feature>
<reference evidence="14 15" key="1">
    <citation type="submission" date="2023-09" db="EMBL/GenBank/DDBJ databases">
        <title>Pangenome analysis of Batrachochytrium dendrobatidis and related Chytrids.</title>
        <authorList>
            <person name="Yacoub M.N."/>
            <person name="Stajich J.E."/>
            <person name="James T.Y."/>
        </authorList>
    </citation>
    <scope>NUCLEOTIDE SEQUENCE [LARGE SCALE GENOMIC DNA]</scope>
    <source>
        <strain evidence="14 15">JEL0888</strain>
    </source>
</reference>
<dbReference type="Gene3D" id="3.40.50.300">
    <property type="entry name" value="P-loop containing nucleotide triphosphate hydrolases"/>
    <property type="match status" value="2"/>
</dbReference>
<dbReference type="InterPro" id="IPR048395">
    <property type="entry name" value="Glyco_hydro_31_C"/>
</dbReference>
<dbReference type="Pfam" id="PF01055">
    <property type="entry name" value="Glyco_hydro_31_2nd"/>
    <property type="match status" value="1"/>
</dbReference>
<feature type="transmembrane region" description="Helical" evidence="11">
    <location>
        <begin position="1191"/>
        <end position="1213"/>
    </location>
</feature>
<keyword evidence="7" id="KW-0067">ATP-binding</keyword>
<keyword evidence="4 11" id="KW-0812">Transmembrane</keyword>
<dbReference type="GO" id="GO:0033919">
    <property type="term" value="F:glucan 1,3-alpha-glucosidase activity"/>
    <property type="evidence" value="ECO:0007669"/>
    <property type="project" value="UniProtKB-EC"/>
</dbReference>
<comment type="subcellular location">
    <subcellularLocation>
        <location evidence="1">Vacuole membrane</location>
        <topology evidence="1">Multi-pass membrane protein</topology>
    </subcellularLocation>
</comment>
<dbReference type="InterPro" id="IPR000322">
    <property type="entry name" value="Glyco_hydro_31_TIM"/>
</dbReference>
<feature type="domain" description="ABC transporter" evidence="12">
    <location>
        <begin position="2071"/>
        <end position="2304"/>
    </location>
</feature>
<dbReference type="CDD" id="cd03244">
    <property type="entry name" value="ABCC_MRP_domain2"/>
    <property type="match status" value="1"/>
</dbReference>
<evidence type="ECO:0000256" key="2">
    <source>
        <dbReference type="ARBA" id="ARBA00007806"/>
    </source>
</evidence>
<evidence type="ECO:0000256" key="11">
    <source>
        <dbReference type="SAM" id="Phobius"/>
    </source>
</evidence>
<keyword evidence="15" id="KW-1185">Reference proteome</keyword>
<evidence type="ECO:0000256" key="6">
    <source>
        <dbReference type="ARBA" id="ARBA00022741"/>
    </source>
</evidence>
<feature type="transmembrane region" description="Helical" evidence="11">
    <location>
        <begin position="1796"/>
        <end position="1825"/>
    </location>
</feature>
<feature type="region of interest" description="Disordered" evidence="10">
    <location>
        <begin position="1423"/>
        <end position="1456"/>
    </location>
</feature>
<keyword evidence="9 11" id="KW-0472">Membrane</keyword>
<dbReference type="PROSITE" id="PS00211">
    <property type="entry name" value="ABC_TRANSPORTER_1"/>
    <property type="match status" value="1"/>
</dbReference>
<dbReference type="CDD" id="cd06603">
    <property type="entry name" value="GH31_GANC_GANAB_alpha"/>
    <property type="match status" value="1"/>
</dbReference>
<keyword evidence="5" id="KW-0677">Repeat</keyword>
<keyword evidence="8 11" id="KW-1133">Transmembrane helix</keyword>
<keyword evidence="14" id="KW-0326">Glycosidase</keyword>
<evidence type="ECO:0000256" key="8">
    <source>
        <dbReference type="ARBA" id="ARBA00022989"/>
    </source>
</evidence>
<comment type="caution">
    <text evidence="14">The sequence shown here is derived from an EMBL/GenBank/DDBJ whole genome shotgun (WGS) entry which is preliminary data.</text>
</comment>
<evidence type="ECO:0000256" key="7">
    <source>
        <dbReference type="ARBA" id="ARBA00022840"/>
    </source>
</evidence>
<dbReference type="PROSITE" id="PS50929">
    <property type="entry name" value="ABC_TM1F"/>
    <property type="match status" value="2"/>
</dbReference>
<feature type="transmembrane region" description="Helical" evidence="11">
    <location>
        <begin position="1891"/>
        <end position="1910"/>
    </location>
</feature>
<name>A0ABR4MWA6_9FUNG</name>
<gene>
    <name evidence="14" type="primary">ROT2</name>
    <name evidence="14" type="ORF">HK105_208999</name>
</gene>
<dbReference type="PANTHER" id="PTHR24223">
    <property type="entry name" value="ATP-BINDING CASSETTE SUB-FAMILY C"/>
    <property type="match status" value="1"/>
</dbReference>
<feature type="compositionally biased region" description="Basic and acidic residues" evidence="10">
    <location>
        <begin position="1443"/>
        <end position="1455"/>
    </location>
</feature>
<evidence type="ECO:0000256" key="1">
    <source>
        <dbReference type="ARBA" id="ARBA00004128"/>
    </source>
</evidence>
<dbReference type="InterPro" id="IPR027417">
    <property type="entry name" value="P-loop_NTPase"/>
</dbReference>
<dbReference type="Pfam" id="PF00664">
    <property type="entry name" value="ABC_membrane"/>
    <property type="match status" value="2"/>
</dbReference>
<evidence type="ECO:0000256" key="4">
    <source>
        <dbReference type="ARBA" id="ARBA00022692"/>
    </source>
</evidence>
<dbReference type="Pfam" id="PF21365">
    <property type="entry name" value="Glyco_hydro_31_3rd"/>
    <property type="match status" value="1"/>
</dbReference>
<dbReference type="SUPFAM" id="SSF52540">
    <property type="entry name" value="P-loop containing nucleoside triphosphate hydrolases"/>
    <property type="match status" value="2"/>
</dbReference>
<feature type="domain" description="ABC transporter" evidence="12">
    <location>
        <begin position="1446"/>
        <end position="1666"/>
    </location>
</feature>
<dbReference type="InterPro" id="IPR013780">
    <property type="entry name" value="Glyco_hydro_b"/>
</dbReference>
<dbReference type="Pfam" id="PF00005">
    <property type="entry name" value="ABC_tran"/>
    <property type="match status" value="2"/>
</dbReference>
<dbReference type="SUPFAM" id="SSF51011">
    <property type="entry name" value="Glycosyl hydrolase domain"/>
    <property type="match status" value="1"/>
</dbReference>
<dbReference type="PANTHER" id="PTHR24223:SF443">
    <property type="entry name" value="MULTIDRUG-RESISTANCE LIKE PROTEIN 1, ISOFORM I"/>
    <property type="match status" value="1"/>
</dbReference>
<dbReference type="Gene3D" id="1.20.1560.10">
    <property type="entry name" value="ABC transporter type 1, transmembrane domain"/>
    <property type="match status" value="2"/>
</dbReference>
<evidence type="ECO:0000313" key="15">
    <source>
        <dbReference type="Proteomes" id="UP001527925"/>
    </source>
</evidence>
<evidence type="ECO:0000313" key="14">
    <source>
        <dbReference type="EMBL" id="KAL2911555.1"/>
    </source>
</evidence>
<feature type="transmembrane region" description="Helical" evidence="11">
    <location>
        <begin position="1747"/>
        <end position="1776"/>
    </location>
</feature>
<dbReference type="InterPro" id="IPR044746">
    <property type="entry name" value="ABCC_6TM_D1"/>
</dbReference>
<evidence type="ECO:0000256" key="3">
    <source>
        <dbReference type="ARBA" id="ARBA00022448"/>
    </source>
</evidence>
<evidence type="ECO:0000259" key="13">
    <source>
        <dbReference type="PROSITE" id="PS50929"/>
    </source>
</evidence>
<dbReference type="SUPFAM" id="SSF51445">
    <property type="entry name" value="(Trans)glycosidases"/>
    <property type="match status" value="1"/>
</dbReference>
<organism evidence="14 15">
    <name type="scientific">Polyrhizophydium stewartii</name>
    <dbReference type="NCBI Taxonomy" id="2732419"/>
    <lineage>
        <taxon>Eukaryota</taxon>
        <taxon>Fungi</taxon>
        <taxon>Fungi incertae sedis</taxon>
        <taxon>Chytridiomycota</taxon>
        <taxon>Chytridiomycota incertae sedis</taxon>
        <taxon>Chytridiomycetes</taxon>
        <taxon>Rhizophydiales</taxon>
        <taxon>Rhizophydiales incertae sedis</taxon>
        <taxon>Polyrhizophydium</taxon>
    </lineage>
</organism>
<accession>A0ABR4MWA6</accession>
<dbReference type="InterPro" id="IPR003593">
    <property type="entry name" value="AAA+_ATPase"/>
</dbReference>
<evidence type="ECO:0000259" key="12">
    <source>
        <dbReference type="PROSITE" id="PS50893"/>
    </source>
</evidence>
<evidence type="ECO:0000256" key="5">
    <source>
        <dbReference type="ARBA" id="ARBA00022737"/>
    </source>
</evidence>
<dbReference type="SUPFAM" id="SSF74650">
    <property type="entry name" value="Galactose mutarotase-like"/>
    <property type="match status" value="1"/>
</dbReference>
<dbReference type="SMART" id="SM00382">
    <property type="entry name" value="AAA"/>
    <property type="match status" value="2"/>
</dbReference>
<comment type="similarity">
    <text evidence="2">Belongs to the glycosyl hydrolase 31 family.</text>
</comment>
<proteinExistence type="inferred from homology"/>
<keyword evidence="14" id="KW-0378">Hydrolase</keyword>
<dbReference type="CDD" id="cd03250">
    <property type="entry name" value="ABCC_MRP_domain1"/>
    <property type="match status" value="1"/>
</dbReference>
<keyword evidence="6" id="KW-0547">Nucleotide-binding</keyword>
<dbReference type="InterPro" id="IPR003439">
    <property type="entry name" value="ABC_transporter-like_ATP-bd"/>
</dbReference>
<sequence>MAVAALVLAPACAAVKHSDFKGCAASGFCVRQQAFASLAERGVVAGAGARFSVVPASVALDAAAGRVTALLMGLEPTDVFSLRLDVLRGGAVRLRVDERDPLLPRFAGAAAFALATAAGVDAPYQDAAAPAGAQSAAKDDVPLAVPSQAFVAEANTKDELRLRFGDAGENVLTMRSSPFRIELAVNGELAIVFNGRGFLNIEQLRKKDDAAAIPRFAKKAIPENPDDPVDDATREINELKDKFVEGMWEETFGGRTDSKPRGPESIGIDVSFPGSSHVYGLPEHASSFALKTTRGPGAAYSDPYRLYNLDVFEYELDNPMALYGSVPFMMSHRKDLSVAVLLLNSAEMWVDVEKPQGATPSVETHWMAESGVLDLFFFLGPTQENIFDSYTALTGRPAMPQQFAIAYHQCRWNYNNEEDVKAVDAGFDEHDIPYDVLWLDIEHTDGKRYFTWDGAKFPTPDRMQNALATRQRKVRRMPRPQLWLFSELTIECHPCLRNKMVTIIDPHIKKDNNYAVSKQALDAGLFVKDVSSNAFDGFCWPGDSNWIDYTNPAGRAFWVSKFAFSEYKGSTPSLYTWNDMNEPSVFNGPEITMPKDNLHFNNWEHRHVHNAYGMLLHRATFEGHLARASNADRPFVLSRAYFAGTQRYGAIWTGDNFAQWDHLAASVPMILSTSIAGVTFAGADVGGFFGNPEPDLLVRWYQTAAFQPFFRAHAHIDTKRREPWLFGEPYTSLIREAIRRRYKLLPYLYTLFSESSRTGNPVMRSMVQVFPSDEATFAMDDQFMLGSALLVKPVSAKDQASVDVYLPPSSTWFHYDTFIAAKPSANGMLAFKTPLEAVPVFLRGGSIVPRRDRIRRSSSLTKKDPYTLVVALDKNGEASGSIYIDDGKTYAFNSGAYIFSTFEFKNGKLTAKPARLPAFSVADATPAVLAELGMRVERVVVVGLASAPKSVSVAGGRKAGFKATKASDGTLVVTVKNPAATMGDAWALEAALASPGVVRRGPWSFVSLSWMNPVLRTGFRRPLQQEDLPDFNESISAAALDSTFDGFWAKLRAHQANPAAARPPSLAATLFSKFYGLFLAMMLLSAIQVGLAIQMPLMIPQVIAIVTPGAATSNVWIKNAYGTAALLFAMQVVNSVAAVVSQSVLAQFTANIRAAVISAIYRKSLRLSPKAAKEHSAGKISSLIAMDSMQIVQIASFSLLFLSAAVQIALALYNMSRVLGLATAVAAGGYTVLTLLQFMIAPRFQGRIMAYAKAGDDRTKTLREFLYGIKIIKFQAIEDFFKRSIASTRERQLVELKQCIIGFFWIFVILTFQQRLIAPISIISFAALNYELTASNIFTALGLFGALDMPAVQIGSSFFTLFSAIVSYGRISGFLLADEIQPHEQSEMLPADASSESTAIKAAGASFTWEEVKKDDAPAAKSKRRIFKKKKSKESQATLAENGSDKKDGDAESDKPAPFALQDITLDIPRGSLVAVVGSVGSGKSSLLSALIGGMRKTAGDSALFGSVAYCAQEPWILTGTIEDNIVFGNDAVRARIPAAVAAACLDRDLEILPNGLGTQIGEKGINLSGGQKARVALARAIARDADIYLLDDPIAALDAHVGKKVFDDAICGVLRGKTVVLVTHQLHLLPKVDTVVVLDEGRVVETGAFRELMAREDGALAEIMKDYHFDDAEAEAAKDAGDDANADGDKPEDIVKAVKAFEEEKAVEEDRRTVSRADAARGDCLCTDAERVVNQGRVSFSTIKSYLLAIGVWFPVAMLSVFFLCAVSTIFNRIFLQIWIDNKWGLSSTQYLDAYIGLSAFNTAMLILLLAITFGGCYLCTIVFHDRALDGLMRAPMSFFDGQPIGRVLNRMTDDVGSLDNEMFIVFSNLADFISEFISAVAVVSYTSPFILIQFVAIMVVALLIFRFYQRSNIELKRLQSIMRSPLVAHVSETLNGIPTIRAFGARDIFVKKLHANIDLSNKITQIFSGGQYWISMRLNLIGATVTLVVGMLAAAGIVSATAVGLAIVSTISLGSNLFIMLRFFGYAEVAFNVVERLNHYANDLPAEAARELPADPKDGAWPTAGAVAISSLEIRYPSRPDHAVIQDLSLDIQPGEKVGVVGRTGSGKSTLMTALFRIMEASKGSIAIDGIDIASLGLKTLRSRLQIIPQDPVLFRGTVRSNLDFATKHADDELWAALDLVGLKDFVGSLDGKLDAAIEENGANLSMGQRQLMCLCKAILAKPKVLIMDEATASVDAEADRRIQESIETQFAATTVLSIAHRLNTIAAFDRVLVLDGGRIAEFDAPHVLLGRAGSVFGDMVEATGAANAAVIRQIAADHFAKTH</sequence>
<dbReference type="Pfam" id="PF13802">
    <property type="entry name" value="Gal_mutarotas_2"/>
    <property type="match status" value="1"/>
</dbReference>
<dbReference type="InterPro" id="IPR050173">
    <property type="entry name" value="ABC_transporter_C-like"/>
</dbReference>
<dbReference type="SUPFAM" id="SSF90123">
    <property type="entry name" value="ABC transporter transmembrane region"/>
    <property type="match status" value="2"/>
</dbReference>
<dbReference type="InterPro" id="IPR017853">
    <property type="entry name" value="GH"/>
</dbReference>
<dbReference type="Gene3D" id="2.60.40.1180">
    <property type="entry name" value="Golgi alpha-mannosidase II"/>
    <property type="match status" value="2"/>
</dbReference>
<dbReference type="EMBL" id="JADGIZ020000102">
    <property type="protein sequence ID" value="KAL2911555.1"/>
    <property type="molecule type" value="Genomic_DNA"/>
</dbReference>
<feature type="domain" description="ABC transmembrane type-1" evidence="13">
    <location>
        <begin position="1079"/>
        <end position="1358"/>
    </location>
</feature>
<feature type="domain" description="ABC transmembrane type-1" evidence="13">
    <location>
        <begin position="1795"/>
        <end position="2027"/>
    </location>
</feature>
<dbReference type="Gene3D" id="2.60.40.1760">
    <property type="entry name" value="glycosyl hydrolase (family 31)"/>
    <property type="match status" value="1"/>
</dbReference>
<feature type="transmembrane region" description="Helical" evidence="11">
    <location>
        <begin position="2005"/>
        <end position="2026"/>
    </location>
</feature>
<evidence type="ECO:0000256" key="10">
    <source>
        <dbReference type="SAM" id="MobiDB-lite"/>
    </source>
</evidence>
<keyword evidence="3" id="KW-0813">Transport</keyword>
<dbReference type="InterPro" id="IPR011527">
    <property type="entry name" value="ABC1_TM_dom"/>
</dbReference>
<protein>
    <submittedName>
        <fullName evidence="14">Glucosidase II</fullName>
        <ecNumber evidence="14">3.2.1.84</ecNumber>
    </submittedName>
</protein>
<dbReference type="EC" id="3.2.1.84" evidence="14"/>